<reference evidence="1 2" key="1">
    <citation type="submission" date="2022-06" db="EMBL/GenBank/DDBJ databases">
        <title>Thiomicrohabdus sp. nov, an obligately chemolithoautotrophic, sulfur-oxidizing bacterium isolated from beach of Guanyin Mountain. Amoy.</title>
        <authorList>
            <person name="Zhu H."/>
        </authorList>
    </citation>
    <scope>NUCLEOTIDE SEQUENCE [LARGE SCALE GENOMIC DNA]</scope>
    <source>
        <strain evidence="1 2">XGS-01</strain>
    </source>
</reference>
<sequence length="361" mass="41455">MKKLYYTPFLKLKQNEIMALKELHPTIKEMVVPFFDFSPDKKEKNPKRFDETADKSAKQLLTHFGPDKSIYIDTYDVQDQIISGMHSYLYLLQSLNPIHLIPVTGVDRTQEHQQAIIDYMVGKPKIDQVIAFRVVTEDFASYSAIKDEIEDALYSLLNDLFTQIDLIIDCRIVHHLDQSGIDTAVQQITNFIALFTKDYPVRKVIVSGSSIPVTLGEICQTKSYLMLERNEMLIHQAVATSFEEVHPIEYGDYTTVSPEFMQPNLQATLNGASKFIYADGTHQHIWRGEKLQGPPFKGHQFNEHIRAMINLTPTIYRGTAYSWADEKFYNTQHNTSGYTASTIIKPIINAHISYMSQIYSR</sequence>
<dbReference type="RefSeq" id="WP_275593928.1">
    <property type="nucleotide sequence ID" value="NZ_CP102381.1"/>
</dbReference>
<protein>
    <submittedName>
        <fullName evidence="1">Beta family protein</fullName>
    </submittedName>
</protein>
<dbReference type="Pfam" id="PF14350">
    <property type="entry name" value="Beta_protein"/>
    <property type="match status" value="1"/>
</dbReference>
<name>A0ABY8C6Y5_9GAMM</name>
<evidence type="ECO:0000313" key="2">
    <source>
        <dbReference type="Proteomes" id="UP001222275"/>
    </source>
</evidence>
<organism evidence="1 2">
    <name type="scientific">Thiomicrorhabdus lithotrophica</name>
    <dbReference type="NCBI Taxonomy" id="2949997"/>
    <lineage>
        <taxon>Bacteria</taxon>
        <taxon>Pseudomonadati</taxon>
        <taxon>Pseudomonadota</taxon>
        <taxon>Gammaproteobacteria</taxon>
        <taxon>Thiotrichales</taxon>
        <taxon>Piscirickettsiaceae</taxon>
        <taxon>Thiomicrorhabdus</taxon>
    </lineage>
</organism>
<gene>
    <name evidence="1" type="ORF">NR989_06530</name>
</gene>
<dbReference type="EMBL" id="CP102381">
    <property type="protein sequence ID" value="WEJ61669.1"/>
    <property type="molecule type" value="Genomic_DNA"/>
</dbReference>
<dbReference type="InterPro" id="IPR025683">
    <property type="entry name" value="Protein_beta"/>
</dbReference>
<keyword evidence="2" id="KW-1185">Reference proteome</keyword>
<proteinExistence type="predicted"/>
<dbReference type="Proteomes" id="UP001222275">
    <property type="component" value="Chromosome"/>
</dbReference>
<evidence type="ECO:0000313" key="1">
    <source>
        <dbReference type="EMBL" id="WEJ61669.1"/>
    </source>
</evidence>
<accession>A0ABY8C6Y5</accession>